<dbReference type="InterPro" id="IPR012914">
    <property type="entry name" value="PucR_dom"/>
</dbReference>
<protein>
    <submittedName>
        <fullName evidence="3">PucR family transcriptional regulator</fullName>
    </submittedName>
</protein>
<organism evidence="3 4">
    <name type="scientific">Aeromicrobium fastidiosum</name>
    <dbReference type="NCBI Taxonomy" id="52699"/>
    <lineage>
        <taxon>Bacteria</taxon>
        <taxon>Bacillati</taxon>
        <taxon>Actinomycetota</taxon>
        <taxon>Actinomycetes</taxon>
        <taxon>Propionibacteriales</taxon>
        <taxon>Nocardioidaceae</taxon>
        <taxon>Aeromicrobium</taxon>
    </lineage>
</organism>
<dbReference type="Gene3D" id="1.10.10.2840">
    <property type="entry name" value="PucR C-terminal helix-turn-helix domain"/>
    <property type="match status" value="1"/>
</dbReference>
<feature type="domain" description="PucR C-terminal helix-turn-helix" evidence="2">
    <location>
        <begin position="471"/>
        <end position="528"/>
    </location>
</feature>
<dbReference type="InterPro" id="IPR025736">
    <property type="entry name" value="PucR_C-HTH_dom"/>
</dbReference>
<name>A0A641ARG2_9ACTN</name>
<dbReference type="Proteomes" id="UP001515100">
    <property type="component" value="Unassembled WGS sequence"/>
</dbReference>
<gene>
    <name evidence="3" type="ORF">ESP62_000820</name>
</gene>
<dbReference type="AlphaFoldDB" id="A0A641ARG2"/>
<dbReference type="RefSeq" id="WP_129179647.1">
    <property type="nucleotide sequence ID" value="NZ_JAGIOG010000001.1"/>
</dbReference>
<dbReference type="OrthoDB" id="2973014at2"/>
<evidence type="ECO:0000259" key="2">
    <source>
        <dbReference type="Pfam" id="PF13556"/>
    </source>
</evidence>
<dbReference type="Pfam" id="PF13556">
    <property type="entry name" value="HTH_30"/>
    <property type="match status" value="1"/>
</dbReference>
<comment type="caution">
    <text evidence="3">The sequence shown here is derived from an EMBL/GenBank/DDBJ whole genome shotgun (WGS) entry which is preliminary data.</text>
</comment>
<dbReference type="InterPro" id="IPR042070">
    <property type="entry name" value="PucR_C-HTH_sf"/>
</dbReference>
<dbReference type="InterPro" id="IPR051448">
    <property type="entry name" value="CdaR-like_regulators"/>
</dbReference>
<proteinExistence type="predicted"/>
<evidence type="ECO:0000313" key="4">
    <source>
        <dbReference type="Proteomes" id="UP001515100"/>
    </source>
</evidence>
<reference evidence="3" key="1">
    <citation type="submission" date="2019-09" db="EMBL/GenBank/DDBJ databases">
        <authorList>
            <person name="Li J."/>
        </authorList>
    </citation>
    <scope>NUCLEOTIDE SEQUENCE [LARGE SCALE GENOMIC DNA]</scope>
    <source>
        <strain evidence="3">NRBC 14897</strain>
    </source>
</reference>
<evidence type="ECO:0000259" key="1">
    <source>
        <dbReference type="Pfam" id="PF07905"/>
    </source>
</evidence>
<dbReference type="PANTHER" id="PTHR33744:SF1">
    <property type="entry name" value="DNA-BINDING TRANSCRIPTIONAL ACTIVATOR ADER"/>
    <property type="match status" value="1"/>
</dbReference>
<accession>A0A641ARG2</accession>
<dbReference type="PANTHER" id="PTHR33744">
    <property type="entry name" value="CARBOHYDRATE DIACID REGULATOR"/>
    <property type="match status" value="1"/>
</dbReference>
<dbReference type="Pfam" id="PF07905">
    <property type="entry name" value="PucR"/>
    <property type="match status" value="1"/>
</dbReference>
<evidence type="ECO:0000313" key="3">
    <source>
        <dbReference type="EMBL" id="KAA1379793.1"/>
    </source>
</evidence>
<feature type="domain" description="Purine catabolism PurC-like" evidence="1">
    <location>
        <begin position="8"/>
        <end position="128"/>
    </location>
</feature>
<dbReference type="EMBL" id="SDPP02000001">
    <property type="protein sequence ID" value="KAA1379793.1"/>
    <property type="molecule type" value="Genomic_DNA"/>
</dbReference>
<sequence>MTPTLRSMLTMKVLADGLPDVVVGGAGLDRPVRWVHVTEMRDLLDLLDGQEVVLTTGLPLAGPDADPSGFVRQLAAADACGLVVELGARLPELPPEVVAEARTHGLPLVALRGPVKFVEVTEAVHRAIVGEQYRGLAFAQQTHEVFTELSLDSADAATIVTRAAALVDETIVLEDAGRHVVALAAADRSPRDVLDRWEERSRAAPVLAEAGTTGAEGWLTCPVGLRGSAWGRLVAPQAVADPVETSVVLQRAAQALQLSRLVERDVAGLQFQARESLLLDLMEARVVDEVDAVARARALGVPARSQYLPVVAHFGATAVTDQIVRQRRARAQLEAAGGAVRAAGLDAIAGGVADGHVGLVLALRPGARDDAALTALSSAFSSRQGTRDPVTLGIGLTSTSLLGATAQLRTTMHIASAGRALPGPPRPWYRSGDVRIRGLVAELQSDDRVVAFAESELGPLLAHDAGTRDDLLRLLRSYLRLGGNKAAVAADAHLSRQALYGRLRRLETILGVDLDDAESTLSLGVAVLVHDLRAAAPRRV</sequence>
<keyword evidence="4" id="KW-1185">Reference proteome</keyword>